<proteinExistence type="predicted"/>
<gene>
    <name evidence="3" type="ORF">MtrunA17_Chr6g0474251</name>
</gene>
<dbReference type="GO" id="GO:0046872">
    <property type="term" value="F:metal ion binding"/>
    <property type="evidence" value="ECO:0007669"/>
    <property type="project" value="InterPro"/>
</dbReference>
<name>A0A396HH27_MEDTR</name>
<dbReference type="Proteomes" id="UP000265566">
    <property type="component" value="Chromosome 6"/>
</dbReference>
<dbReference type="Gramene" id="rna36461">
    <property type="protein sequence ID" value="RHN51898.1"/>
    <property type="gene ID" value="gene36461"/>
</dbReference>
<dbReference type="AlphaFoldDB" id="A0A396HH27"/>
<evidence type="ECO:0000313" key="3">
    <source>
        <dbReference type="EMBL" id="RHN51898.1"/>
    </source>
</evidence>
<reference evidence="4" key="1">
    <citation type="journal article" date="2018" name="Nat. Plants">
        <title>Whole-genome landscape of Medicago truncatula symbiotic genes.</title>
        <authorList>
            <person name="Pecrix Y."/>
            <person name="Staton S.E."/>
            <person name="Sallet E."/>
            <person name="Lelandais-Briere C."/>
            <person name="Moreau S."/>
            <person name="Carrere S."/>
            <person name="Blein T."/>
            <person name="Jardinaud M.F."/>
            <person name="Latrasse D."/>
            <person name="Zouine M."/>
            <person name="Zahm M."/>
            <person name="Kreplak J."/>
            <person name="Mayjonade B."/>
            <person name="Satge C."/>
            <person name="Perez M."/>
            <person name="Cauet S."/>
            <person name="Marande W."/>
            <person name="Chantry-Darmon C."/>
            <person name="Lopez-Roques C."/>
            <person name="Bouchez O."/>
            <person name="Berard A."/>
            <person name="Debelle F."/>
            <person name="Munos S."/>
            <person name="Bendahmane A."/>
            <person name="Berges H."/>
            <person name="Niebel A."/>
            <person name="Buitink J."/>
            <person name="Frugier F."/>
            <person name="Benhamed M."/>
            <person name="Crespi M."/>
            <person name="Gouzy J."/>
            <person name="Gamas P."/>
        </authorList>
    </citation>
    <scope>NUCLEOTIDE SEQUENCE [LARGE SCALE GENOMIC DNA]</scope>
    <source>
        <strain evidence="4">cv. Jemalong A17</strain>
    </source>
</reference>
<evidence type="ECO:0000259" key="2">
    <source>
        <dbReference type="Pfam" id="PF07127"/>
    </source>
</evidence>
<dbReference type="Pfam" id="PF07127">
    <property type="entry name" value="Nodulin_late"/>
    <property type="match status" value="1"/>
</dbReference>
<organism evidence="3 4">
    <name type="scientific">Medicago truncatula</name>
    <name type="common">Barrel medic</name>
    <name type="synonym">Medicago tribuloides</name>
    <dbReference type="NCBI Taxonomy" id="3880"/>
    <lineage>
        <taxon>Eukaryota</taxon>
        <taxon>Viridiplantae</taxon>
        <taxon>Streptophyta</taxon>
        <taxon>Embryophyta</taxon>
        <taxon>Tracheophyta</taxon>
        <taxon>Spermatophyta</taxon>
        <taxon>Magnoliopsida</taxon>
        <taxon>eudicotyledons</taxon>
        <taxon>Gunneridae</taxon>
        <taxon>Pentapetalae</taxon>
        <taxon>rosids</taxon>
        <taxon>fabids</taxon>
        <taxon>Fabales</taxon>
        <taxon>Fabaceae</taxon>
        <taxon>Papilionoideae</taxon>
        <taxon>50 kb inversion clade</taxon>
        <taxon>NPAAA clade</taxon>
        <taxon>Hologalegina</taxon>
        <taxon>IRL clade</taxon>
        <taxon>Trifolieae</taxon>
        <taxon>Medicago</taxon>
    </lineage>
</organism>
<keyword evidence="1" id="KW-1133">Transmembrane helix</keyword>
<keyword evidence="1" id="KW-0812">Transmembrane</keyword>
<keyword evidence="1" id="KW-0472">Membrane</keyword>
<comment type="caution">
    <text evidence="3">The sequence shown here is derived from an EMBL/GenBank/DDBJ whole genome shotgun (WGS) entry which is preliminary data.</text>
</comment>
<feature type="transmembrane region" description="Helical" evidence="1">
    <location>
        <begin position="12"/>
        <end position="29"/>
    </location>
</feature>
<sequence length="60" mass="7217">MVGKKMVEILKFVYIILLFISLFLVVINVDGKHDYHMYFQRIPCPEDQNLYCSQIECWCK</sequence>
<dbReference type="EMBL" id="PSQE01000006">
    <property type="protein sequence ID" value="RHN51898.1"/>
    <property type="molecule type" value="Genomic_DNA"/>
</dbReference>
<evidence type="ECO:0000256" key="1">
    <source>
        <dbReference type="SAM" id="Phobius"/>
    </source>
</evidence>
<accession>A0A396HH27</accession>
<feature type="domain" description="Late nodulin" evidence="2">
    <location>
        <begin position="6"/>
        <end position="49"/>
    </location>
</feature>
<protein>
    <submittedName>
        <fullName evidence="3">Putative Late nodulin</fullName>
    </submittedName>
</protein>
<dbReference type="InterPro" id="IPR009810">
    <property type="entry name" value="Nodulin_late_dom"/>
</dbReference>
<evidence type="ECO:0000313" key="4">
    <source>
        <dbReference type="Proteomes" id="UP000265566"/>
    </source>
</evidence>